<dbReference type="Proteomes" id="UP000198552">
    <property type="component" value="Unassembled WGS sequence"/>
</dbReference>
<gene>
    <name evidence="1" type="ORF">SAMN05428957_101551</name>
</gene>
<dbReference type="GO" id="GO:0005829">
    <property type="term" value="C:cytosol"/>
    <property type="evidence" value="ECO:0007669"/>
    <property type="project" value="TreeGrafter"/>
</dbReference>
<evidence type="ECO:0000313" key="1">
    <source>
        <dbReference type="EMBL" id="SDM00745.1"/>
    </source>
</evidence>
<dbReference type="OrthoDB" id="9114861at2"/>
<accession>A0A1G9PRM3</accession>
<dbReference type="PANTHER" id="PTHR38778">
    <property type="entry name" value="CYTOPLASMIC PROTEIN-RELATED"/>
    <property type="match status" value="1"/>
</dbReference>
<reference evidence="2" key="1">
    <citation type="submission" date="2016-10" db="EMBL/GenBank/DDBJ databases">
        <authorList>
            <person name="Varghese N."/>
            <person name="Submissions S."/>
        </authorList>
    </citation>
    <scope>NUCLEOTIDE SEQUENCE [LARGE SCALE GENOMIC DNA]</scope>
    <source>
        <strain evidence="2">EPL6</strain>
    </source>
</reference>
<dbReference type="AlphaFoldDB" id="A0A1G9PRM3"/>
<keyword evidence="2" id="KW-1185">Reference proteome</keyword>
<organism evidence="1 2">
    <name type="scientific">Oryzisolibacter propanilivorax</name>
    <dbReference type="NCBI Taxonomy" id="1527607"/>
    <lineage>
        <taxon>Bacteria</taxon>
        <taxon>Pseudomonadati</taxon>
        <taxon>Pseudomonadota</taxon>
        <taxon>Betaproteobacteria</taxon>
        <taxon>Burkholderiales</taxon>
        <taxon>Comamonadaceae</taxon>
        <taxon>Oryzisolibacter</taxon>
    </lineage>
</organism>
<proteinExistence type="predicted"/>
<dbReference type="InterPro" id="IPR007416">
    <property type="entry name" value="YggL_50S_bp"/>
</dbReference>
<evidence type="ECO:0008006" key="3">
    <source>
        <dbReference type="Google" id="ProtNLM"/>
    </source>
</evidence>
<dbReference type="STRING" id="1527607.SAMN05428957_101551"/>
<dbReference type="RefSeq" id="WP_091566372.1">
    <property type="nucleotide sequence ID" value="NZ_FNHP01000001.1"/>
</dbReference>
<dbReference type="PANTHER" id="PTHR38778:SF1">
    <property type="entry name" value="CYTOPLASMIC PROTEIN"/>
    <property type="match status" value="1"/>
</dbReference>
<dbReference type="Pfam" id="PF04320">
    <property type="entry name" value="YggL_50S_bp"/>
    <property type="match status" value="1"/>
</dbReference>
<sequence length="112" mass="12935">MALPPNKQRSRRLRKKLRVGEFQEFGFEYELKVKRELSEDEQTALMDRMVDELLVPRNLAAAGWVREGFVTGYLRGSATEDDRQAAQDWLSAQPEVAEATVSELKDAWYVED</sequence>
<name>A0A1G9PRM3_9BURK</name>
<dbReference type="EMBL" id="FNHP01000001">
    <property type="protein sequence ID" value="SDM00745.1"/>
    <property type="molecule type" value="Genomic_DNA"/>
</dbReference>
<protein>
    <recommendedName>
        <fullName evidence="3">DUF469 domain-containing protein</fullName>
    </recommendedName>
</protein>
<evidence type="ECO:0000313" key="2">
    <source>
        <dbReference type="Proteomes" id="UP000198552"/>
    </source>
</evidence>